<dbReference type="SUPFAM" id="SSF46785">
    <property type="entry name" value="Winged helix' DNA-binding domain"/>
    <property type="match status" value="1"/>
</dbReference>
<reference evidence="5" key="1">
    <citation type="submission" date="2019-08" db="EMBL/GenBank/DDBJ databases">
        <authorList>
            <person name="Kucharzyk K."/>
            <person name="Murdoch R.W."/>
            <person name="Higgins S."/>
            <person name="Loffler F."/>
        </authorList>
    </citation>
    <scope>NUCLEOTIDE SEQUENCE</scope>
</reference>
<dbReference type="GO" id="GO:0003700">
    <property type="term" value="F:DNA-binding transcription factor activity"/>
    <property type="evidence" value="ECO:0007669"/>
    <property type="project" value="InterPro"/>
</dbReference>
<dbReference type="PROSITE" id="PS50949">
    <property type="entry name" value="HTH_GNTR"/>
    <property type="match status" value="1"/>
</dbReference>
<keyword evidence="3" id="KW-0804">Transcription</keyword>
<keyword evidence="2" id="KW-0238">DNA-binding</keyword>
<dbReference type="GO" id="GO:0003677">
    <property type="term" value="F:DNA binding"/>
    <property type="evidence" value="ECO:0007669"/>
    <property type="project" value="UniProtKB-KW"/>
</dbReference>
<dbReference type="Gene3D" id="1.10.10.10">
    <property type="entry name" value="Winged helix-like DNA-binding domain superfamily/Winged helix DNA-binding domain"/>
    <property type="match status" value="1"/>
</dbReference>
<dbReference type="Pfam" id="PF00392">
    <property type="entry name" value="GntR"/>
    <property type="match status" value="1"/>
</dbReference>
<protein>
    <submittedName>
        <fullName evidence="5">HTH-type transcriptional repressor YtrA</fullName>
    </submittedName>
</protein>
<dbReference type="AlphaFoldDB" id="A0A644WIT1"/>
<comment type="caution">
    <text evidence="5">The sequence shown here is derived from an EMBL/GenBank/DDBJ whole genome shotgun (WGS) entry which is preliminary data.</text>
</comment>
<evidence type="ECO:0000256" key="1">
    <source>
        <dbReference type="ARBA" id="ARBA00023015"/>
    </source>
</evidence>
<gene>
    <name evidence="5" type="primary">ytrA_9</name>
    <name evidence="5" type="ORF">SDC9_49688</name>
</gene>
<proteinExistence type="predicted"/>
<dbReference type="PANTHER" id="PTHR38445:SF7">
    <property type="entry name" value="GNTR-FAMILY TRANSCRIPTIONAL REGULATOR"/>
    <property type="match status" value="1"/>
</dbReference>
<accession>A0A644WIT1</accession>
<dbReference type="InterPro" id="IPR036390">
    <property type="entry name" value="WH_DNA-bd_sf"/>
</dbReference>
<organism evidence="5">
    <name type="scientific">bioreactor metagenome</name>
    <dbReference type="NCBI Taxonomy" id="1076179"/>
    <lineage>
        <taxon>unclassified sequences</taxon>
        <taxon>metagenomes</taxon>
        <taxon>ecological metagenomes</taxon>
    </lineage>
</organism>
<evidence type="ECO:0000256" key="2">
    <source>
        <dbReference type="ARBA" id="ARBA00023125"/>
    </source>
</evidence>
<dbReference type="SMART" id="SM00345">
    <property type="entry name" value="HTH_GNTR"/>
    <property type="match status" value="1"/>
</dbReference>
<evidence type="ECO:0000259" key="4">
    <source>
        <dbReference type="PROSITE" id="PS50949"/>
    </source>
</evidence>
<dbReference type="InterPro" id="IPR036388">
    <property type="entry name" value="WH-like_DNA-bd_sf"/>
</dbReference>
<dbReference type="PANTHER" id="PTHR38445">
    <property type="entry name" value="HTH-TYPE TRANSCRIPTIONAL REPRESSOR YTRA"/>
    <property type="match status" value="1"/>
</dbReference>
<name>A0A644WIT1_9ZZZZ</name>
<dbReference type="CDD" id="cd07377">
    <property type="entry name" value="WHTH_GntR"/>
    <property type="match status" value="1"/>
</dbReference>
<dbReference type="EMBL" id="VSSQ01000951">
    <property type="protein sequence ID" value="MPM03421.1"/>
    <property type="molecule type" value="Genomic_DNA"/>
</dbReference>
<sequence length="126" mass="14253">MKIIIQHNSMVPIYEQLVNQIKSLILEESLRENEPLPSVRVLAKEIKASALTVKKAYDLLEQEGFIATVHGKGSFVLTVNRHAKRENILYSTQEELEQVIKKARQAGISKAELEELVAMILEEELG</sequence>
<dbReference type="InterPro" id="IPR000524">
    <property type="entry name" value="Tscrpt_reg_HTH_GntR"/>
</dbReference>
<keyword evidence="1" id="KW-0805">Transcription regulation</keyword>
<evidence type="ECO:0000256" key="3">
    <source>
        <dbReference type="ARBA" id="ARBA00023163"/>
    </source>
</evidence>
<evidence type="ECO:0000313" key="5">
    <source>
        <dbReference type="EMBL" id="MPM03421.1"/>
    </source>
</evidence>
<feature type="domain" description="HTH gntR-type" evidence="4">
    <location>
        <begin position="11"/>
        <end position="79"/>
    </location>
</feature>